<proteinExistence type="predicted"/>
<feature type="domain" description="DUF985" evidence="1">
    <location>
        <begin position="5"/>
        <end position="140"/>
    </location>
</feature>
<dbReference type="InterPro" id="IPR011051">
    <property type="entry name" value="RmlC_Cupin_sf"/>
</dbReference>
<dbReference type="PANTHER" id="PTHR33387:SF3">
    <property type="entry name" value="DUF985 DOMAIN-CONTAINING PROTEIN"/>
    <property type="match status" value="1"/>
</dbReference>
<dbReference type="Gene3D" id="2.60.120.10">
    <property type="entry name" value="Jelly Rolls"/>
    <property type="match status" value="1"/>
</dbReference>
<dbReference type="EMBL" id="MTKO01000114">
    <property type="protein sequence ID" value="RWX43654.1"/>
    <property type="molecule type" value="Genomic_DNA"/>
</dbReference>
<dbReference type="PANTHER" id="PTHR33387">
    <property type="entry name" value="RMLC-LIKE JELLY ROLL FOLD PROTEIN"/>
    <property type="match status" value="1"/>
</dbReference>
<sequence length="170" mass="19287">MRPNEIIKLLDLKPHPTEGGYFRRIYESDQRCDTENGSRMLLTSIYYMLTKDSPVGFLHKNKSDIIHFHHLGASIKYTIVSPDGVLSEKILGPDIAHGQTLQLLVPGGWWKASRIYAGICDYGLISEAVSPGFEYIDNEIATEELAQQLFPDIKPQLDDFIKPNCMTFQK</sequence>
<comment type="caution">
    <text evidence="2">The sequence shown here is derived from an EMBL/GenBank/DDBJ whole genome shotgun (WGS) entry which is preliminary data.</text>
</comment>
<protein>
    <recommendedName>
        <fullName evidence="1">DUF985 domain-containing protein</fullName>
    </recommendedName>
</protein>
<evidence type="ECO:0000313" key="2">
    <source>
        <dbReference type="EMBL" id="RWX43654.1"/>
    </source>
</evidence>
<keyword evidence="3" id="KW-1185">Reference proteome</keyword>
<evidence type="ECO:0000259" key="1">
    <source>
        <dbReference type="Pfam" id="PF06172"/>
    </source>
</evidence>
<evidence type="ECO:0000313" key="3">
    <source>
        <dbReference type="Proteomes" id="UP000287853"/>
    </source>
</evidence>
<dbReference type="AlphaFoldDB" id="A0A444IS27"/>
<dbReference type="SUPFAM" id="SSF51182">
    <property type="entry name" value="RmlC-like cupins"/>
    <property type="match status" value="1"/>
</dbReference>
<organism evidence="2 3">
    <name type="scientific">Candidatus Electrothrix aarhusensis</name>
    <dbReference type="NCBI Taxonomy" id="1859131"/>
    <lineage>
        <taxon>Bacteria</taxon>
        <taxon>Pseudomonadati</taxon>
        <taxon>Thermodesulfobacteriota</taxon>
        <taxon>Desulfobulbia</taxon>
        <taxon>Desulfobulbales</taxon>
        <taxon>Desulfobulbaceae</taxon>
        <taxon>Candidatus Electrothrix</taxon>
    </lineage>
</organism>
<dbReference type="InterPro" id="IPR014710">
    <property type="entry name" value="RmlC-like_jellyroll"/>
</dbReference>
<dbReference type="InterPro" id="IPR009327">
    <property type="entry name" value="Cupin_DUF985"/>
</dbReference>
<dbReference type="Proteomes" id="UP000287853">
    <property type="component" value="Unassembled WGS sequence"/>
</dbReference>
<dbReference type="Pfam" id="PF06172">
    <property type="entry name" value="Cupin_5"/>
    <property type="match status" value="1"/>
</dbReference>
<dbReference type="InterPro" id="IPR039935">
    <property type="entry name" value="YML079W-like"/>
</dbReference>
<reference evidence="2 3" key="1">
    <citation type="submission" date="2017-01" db="EMBL/GenBank/DDBJ databases">
        <title>The cable genome- insights into the physiology and evolution of filamentous bacteria capable of sulfide oxidation via long distance electron transfer.</title>
        <authorList>
            <person name="Schreiber L."/>
            <person name="Bjerg J.T."/>
            <person name="Boggild A."/>
            <person name="Van De Vossenberg J."/>
            <person name="Meysman F."/>
            <person name="Nielsen L.P."/>
            <person name="Schramm A."/>
            <person name="Kjeldsen K.U."/>
        </authorList>
    </citation>
    <scope>NUCLEOTIDE SEQUENCE [LARGE SCALE GENOMIC DNA]</scope>
    <source>
        <strain evidence="2">MCF</strain>
    </source>
</reference>
<dbReference type="CDD" id="cd06121">
    <property type="entry name" value="cupin_YML079wp"/>
    <property type="match status" value="1"/>
</dbReference>
<name>A0A444IS27_9BACT</name>
<gene>
    <name evidence="2" type="ORF">H206_03268</name>
</gene>
<accession>A0A444IS27</accession>